<keyword evidence="2" id="KW-1185">Reference proteome</keyword>
<name>A0AA36M3C0_CYLNA</name>
<gene>
    <name evidence="1" type="ORF">CYNAS_LOCUS7610</name>
</gene>
<reference evidence="1" key="1">
    <citation type="submission" date="2023-07" db="EMBL/GenBank/DDBJ databases">
        <authorList>
            <consortium name="CYATHOMIX"/>
        </authorList>
    </citation>
    <scope>NUCLEOTIDE SEQUENCE</scope>
    <source>
        <strain evidence="1">N/A</strain>
    </source>
</reference>
<sequence>MMSGFYKRCGWSIRHCICIQSFSRAAWKRTLREAVEKGESQTLDCFFFSVVIDTAYLEEGYPYRHAIATTRFSFV</sequence>
<dbReference type="EMBL" id="CATQJL010000112">
    <property type="protein sequence ID" value="CAJ0595627.1"/>
    <property type="molecule type" value="Genomic_DNA"/>
</dbReference>
<organism evidence="1 2">
    <name type="scientific">Cylicocyclus nassatus</name>
    <name type="common">Nematode worm</name>
    <dbReference type="NCBI Taxonomy" id="53992"/>
    <lineage>
        <taxon>Eukaryota</taxon>
        <taxon>Metazoa</taxon>
        <taxon>Ecdysozoa</taxon>
        <taxon>Nematoda</taxon>
        <taxon>Chromadorea</taxon>
        <taxon>Rhabditida</taxon>
        <taxon>Rhabditina</taxon>
        <taxon>Rhabditomorpha</taxon>
        <taxon>Strongyloidea</taxon>
        <taxon>Strongylidae</taxon>
        <taxon>Cylicocyclus</taxon>
    </lineage>
</organism>
<dbReference type="Proteomes" id="UP001176961">
    <property type="component" value="Unassembled WGS sequence"/>
</dbReference>
<comment type="caution">
    <text evidence="1">The sequence shown here is derived from an EMBL/GenBank/DDBJ whole genome shotgun (WGS) entry which is preliminary data.</text>
</comment>
<proteinExistence type="predicted"/>
<evidence type="ECO:0000313" key="2">
    <source>
        <dbReference type="Proteomes" id="UP001176961"/>
    </source>
</evidence>
<evidence type="ECO:0000313" key="1">
    <source>
        <dbReference type="EMBL" id="CAJ0595627.1"/>
    </source>
</evidence>
<dbReference type="AlphaFoldDB" id="A0AA36M3C0"/>
<accession>A0AA36M3C0</accession>
<protein>
    <submittedName>
        <fullName evidence="1">Uncharacterized protein</fullName>
    </submittedName>
</protein>